<comment type="caution">
    <text evidence="1">The sequence shown here is derived from an EMBL/GenBank/DDBJ whole genome shotgun (WGS) entry which is preliminary data.</text>
</comment>
<proteinExistence type="predicted"/>
<sequence length="151" mass="16591">MILLRSAAFCSYHSVVFHLLLLRSVAFCSLFTSDIRYVGAAALYLGLGSKETSWSLDAFMLSNWCCCHSSYFESRGSRAARANHREGPPKGIGFQQGRRVRNMIDQITTTTNKLVTSLSAEDKANARKDEIAALGGQTANGTDVLARFMTD</sequence>
<dbReference type="EMBL" id="CM037161">
    <property type="protein sequence ID" value="KAH7854679.1"/>
    <property type="molecule type" value="Genomic_DNA"/>
</dbReference>
<dbReference type="Proteomes" id="UP000828048">
    <property type="component" value="Chromosome 11"/>
</dbReference>
<protein>
    <submittedName>
        <fullName evidence="1">Uncharacterized protein</fullName>
    </submittedName>
</protein>
<keyword evidence="2" id="KW-1185">Reference proteome</keyword>
<reference evidence="1 2" key="1">
    <citation type="journal article" date="2021" name="Hortic Res">
        <title>High-quality reference genome and annotation aids understanding of berry development for evergreen blueberry (Vaccinium darrowii).</title>
        <authorList>
            <person name="Yu J."/>
            <person name="Hulse-Kemp A.M."/>
            <person name="Babiker E."/>
            <person name="Staton M."/>
        </authorList>
    </citation>
    <scope>NUCLEOTIDE SEQUENCE [LARGE SCALE GENOMIC DNA]</scope>
    <source>
        <strain evidence="2">cv. NJ 8807/NJ 8810</strain>
        <tissue evidence="1">Young leaf</tissue>
    </source>
</reference>
<name>A0ACB7YPD0_9ERIC</name>
<evidence type="ECO:0000313" key="1">
    <source>
        <dbReference type="EMBL" id="KAH7854679.1"/>
    </source>
</evidence>
<organism evidence="1 2">
    <name type="scientific">Vaccinium darrowii</name>
    <dbReference type="NCBI Taxonomy" id="229202"/>
    <lineage>
        <taxon>Eukaryota</taxon>
        <taxon>Viridiplantae</taxon>
        <taxon>Streptophyta</taxon>
        <taxon>Embryophyta</taxon>
        <taxon>Tracheophyta</taxon>
        <taxon>Spermatophyta</taxon>
        <taxon>Magnoliopsida</taxon>
        <taxon>eudicotyledons</taxon>
        <taxon>Gunneridae</taxon>
        <taxon>Pentapetalae</taxon>
        <taxon>asterids</taxon>
        <taxon>Ericales</taxon>
        <taxon>Ericaceae</taxon>
        <taxon>Vaccinioideae</taxon>
        <taxon>Vaccinieae</taxon>
        <taxon>Vaccinium</taxon>
    </lineage>
</organism>
<gene>
    <name evidence="1" type="ORF">Vadar_016745</name>
</gene>
<accession>A0ACB7YPD0</accession>
<evidence type="ECO:0000313" key="2">
    <source>
        <dbReference type="Proteomes" id="UP000828048"/>
    </source>
</evidence>